<feature type="domain" description="Ricin B lectin" evidence="2">
    <location>
        <begin position="134"/>
        <end position="234"/>
    </location>
</feature>
<protein>
    <recommendedName>
        <fullName evidence="2">Ricin B lectin domain-containing protein</fullName>
    </recommendedName>
</protein>
<evidence type="ECO:0000313" key="3">
    <source>
        <dbReference type="EMBL" id="TYL90540.1"/>
    </source>
</evidence>
<dbReference type="Proteomes" id="UP000324758">
    <property type="component" value="Unassembled WGS sequence"/>
</dbReference>
<evidence type="ECO:0000256" key="1">
    <source>
        <dbReference type="SAM" id="SignalP"/>
    </source>
</evidence>
<gene>
    <name evidence="3" type="ORF">FXB40_31015</name>
</gene>
<dbReference type="InterPro" id="IPR000772">
    <property type="entry name" value="Ricin_B_lectin"/>
</dbReference>
<organism evidence="3 4">
    <name type="scientific">Bradyrhizobium rifense</name>
    <dbReference type="NCBI Taxonomy" id="515499"/>
    <lineage>
        <taxon>Bacteria</taxon>
        <taxon>Pseudomonadati</taxon>
        <taxon>Pseudomonadota</taxon>
        <taxon>Alphaproteobacteria</taxon>
        <taxon>Hyphomicrobiales</taxon>
        <taxon>Nitrobacteraceae</taxon>
        <taxon>Bradyrhizobium</taxon>
    </lineage>
</organism>
<dbReference type="SUPFAM" id="SSF50370">
    <property type="entry name" value="Ricin B-like lectins"/>
    <property type="match status" value="1"/>
</dbReference>
<feature type="chain" id="PRO_5023020974" description="Ricin B lectin domain-containing protein" evidence="1">
    <location>
        <begin position="23"/>
        <end position="264"/>
    </location>
</feature>
<name>A0A5D3K4W6_9BRAD</name>
<dbReference type="EMBL" id="VSSS01000051">
    <property type="protein sequence ID" value="TYL90540.1"/>
    <property type="molecule type" value="Genomic_DNA"/>
</dbReference>
<dbReference type="Gene3D" id="2.80.10.50">
    <property type="match status" value="1"/>
</dbReference>
<proteinExistence type="predicted"/>
<reference evidence="3 4" key="1">
    <citation type="submission" date="2019-08" db="EMBL/GenBank/DDBJ databases">
        <title>Bradyrhizobium hipponensis sp. nov., a rhizobium isolated from a Lupinus angustifolius root nodule in Tunisia.</title>
        <authorList>
            <person name="Off K."/>
            <person name="Rejili M."/>
            <person name="Mars M."/>
            <person name="Brachmann A."/>
            <person name="Marin M."/>
        </authorList>
    </citation>
    <scope>NUCLEOTIDE SEQUENCE [LARGE SCALE GENOMIC DNA]</scope>
    <source>
        <strain evidence="3 4">CTAW71</strain>
    </source>
</reference>
<keyword evidence="1" id="KW-0732">Signal</keyword>
<dbReference type="PROSITE" id="PS50231">
    <property type="entry name" value="RICIN_B_LECTIN"/>
    <property type="match status" value="1"/>
</dbReference>
<dbReference type="Pfam" id="PF00652">
    <property type="entry name" value="Ricin_B_lectin"/>
    <property type="match status" value="1"/>
</dbReference>
<dbReference type="InterPro" id="IPR035992">
    <property type="entry name" value="Ricin_B-like_lectins"/>
</dbReference>
<accession>A0A5D3K4W6</accession>
<sequence>MFVRFAIGVVAFLLSTSVPGFAVTMPVDCKLIVDGKPYIDGVCEFVRTDTDGSFSIYGDRYWASIDIENHEGIAHWNESPGATHAQSSLGNVSRSGGCWENRSVRICALTIEPTRREKLLAQRPKGLRITPSYADYLCLSAPNYQFVAGAPLTIDRCDAFWGVRQRVFRLSGGRISLEGKPELCIDARGATATEDAALVLTDCAHVGIRWTYDAATNLIRSDNNLCWSLRLSGDRKVDDWSPPIGARPCEAAPAETSQFAIGGD</sequence>
<dbReference type="RefSeq" id="WP_148775908.1">
    <property type="nucleotide sequence ID" value="NZ_VSSS01000051.1"/>
</dbReference>
<feature type="signal peptide" evidence="1">
    <location>
        <begin position="1"/>
        <end position="22"/>
    </location>
</feature>
<dbReference type="OrthoDB" id="7206787at2"/>
<evidence type="ECO:0000313" key="4">
    <source>
        <dbReference type="Proteomes" id="UP000324758"/>
    </source>
</evidence>
<comment type="caution">
    <text evidence="3">The sequence shown here is derived from an EMBL/GenBank/DDBJ whole genome shotgun (WGS) entry which is preliminary data.</text>
</comment>
<keyword evidence="4" id="KW-1185">Reference proteome</keyword>
<evidence type="ECO:0000259" key="2">
    <source>
        <dbReference type="Pfam" id="PF00652"/>
    </source>
</evidence>
<dbReference type="AlphaFoldDB" id="A0A5D3K4W6"/>